<dbReference type="Gene3D" id="3.40.50.1000">
    <property type="entry name" value="HAD superfamily/HAD-like"/>
    <property type="match status" value="1"/>
</dbReference>
<dbReference type="InterPro" id="IPR050582">
    <property type="entry name" value="HAD-like_SerB"/>
</dbReference>
<evidence type="ECO:0000256" key="3">
    <source>
        <dbReference type="ARBA" id="ARBA00022842"/>
    </source>
</evidence>
<evidence type="ECO:0000256" key="1">
    <source>
        <dbReference type="ARBA" id="ARBA00022723"/>
    </source>
</evidence>
<proteinExistence type="predicted"/>
<keyword evidence="4" id="KW-1133">Transmembrane helix</keyword>
<keyword evidence="3" id="KW-0460">Magnesium</keyword>
<evidence type="ECO:0000256" key="4">
    <source>
        <dbReference type="SAM" id="Phobius"/>
    </source>
</evidence>
<comment type="caution">
    <text evidence="5">The sequence shown here is derived from an EMBL/GenBank/DDBJ whole genome shotgun (WGS) entry which is preliminary data.</text>
</comment>
<evidence type="ECO:0000256" key="2">
    <source>
        <dbReference type="ARBA" id="ARBA00022801"/>
    </source>
</evidence>
<dbReference type="PANTHER" id="PTHR43344">
    <property type="entry name" value="PHOSPHOSERINE PHOSPHATASE"/>
    <property type="match status" value="1"/>
</dbReference>
<protein>
    <submittedName>
        <fullName evidence="5">HAD-IB family phosphatase</fullName>
    </submittedName>
</protein>
<dbReference type="Pfam" id="PF12710">
    <property type="entry name" value="HAD"/>
    <property type="match status" value="1"/>
</dbReference>
<dbReference type="Gene3D" id="1.20.1440.100">
    <property type="entry name" value="SG protein - dephosphorylation function"/>
    <property type="match status" value="1"/>
</dbReference>
<sequence>MSDLAVYDLDRTITRRPTYTLFLIHCAMRRQQWRLVFAPVVVLAMLAYAMGLFDRGRLKEICQTLLIGHKVHGRDLMPLAESFADATIARNIRPGARKAIERDRSEGRRLVLATASYRLYADAIAERLHFDDVIATGSVIGLDERVHARIEGSNCYGEEKMRMIADWVEKSGLLGKHGHVRFYSDHASDEPAFNWSDEPVAVNPHDRLARMAVERGWAVEDWG</sequence>
<evidence type="ECO:0000313" key="5">
    <source>
        <dbReference type="EMBL" id="MCL6679711.1"/>
    </source>
</evidence>
<dbReference type="NCBIfam" id="TIGR01488">
    <property type="entry name" value="HAD-SF-IB"/>
    <property type="match status" value="1"/>
</dbReference>
<reference evidence="5" key="1">
    <citation type="submission" date="2022-05" db="EMBL/GenBank/DDBJ databases">
        <authorList>
            <person name="Jo J.-H."/>
            <person name="Im W.-T."/>
        </authorList>
    </citation>
    <scope>NUCLEOTIDE SEQUENCE</scope>
    <source>
        <strain evidence="5">RG327</strain>
    </source>
</reference>
<accession>A0ABT0RHH8</accession>
<keyword evidence="4" id="KW-0812">Transmembrane</keyword>
<dbReference type="EMBL" id="JAMGBC010000001">
    <property type="protein sequence ID" value="MCL6679711.1"/>
    <property type="molecule type" value="Genomic_DNA"/>
</dbReference>
<dbReference type="RefSeq" id="WP_249868593.1">
    <property type="nucleotide sequence ID" value="NZ_JAMGBC010000001.1"/>
</dbReference>
<dbReference type="InterPro" id="IPR023214">
    <property type="entry name" value="HAD_sf"/>
</dbReference>
<keyword evidence="1" id="KW-0479">Metal-binding</keyword>
<feature type="transmembrane region" description="Helical" evidence="4">
    <location>
        <begin position="35"/>
        <end position="53"/>
    </location>
</feature>
<gene>
    <name evidence="5" type="ORF">LZ519_10360</name>
</gene>
<keyword evidence="2" id="KW-0378">Hydrolase</keyword>
<organism evidence="5 6">
    <name type="scientific">Sphingomonas anseongensis</name>
    <dbReference type="NCBI Taxonomy" id="2908207"/>
    <lineage>
        <taxon>Bacteria</taxon>
        <taxon>Pseudomonadati</taxon>
        <taxon>Pseudomonadota</taxon>
        <taxon>Alphaproteobacteria</taxon>
        <taxon>Sphingomonadales</taxon>
        <taxon>Sphingomonadaceae</taxon>
        <taxon>Sphingomonas</taxon>
    </lineage>
</organism>
<dbReference type="SUPFAM" id="SSF56784">
    <property type="entry name" value="HAD-like"/>
    <property type="match status" value="1"/>
</dbReference>
<keyword evidence="6" id="KW-1185">Reference proteome</keyword>
<dbReference type="PANTHER" id="PTHR43344:SF13">
    <property type="entry name" value="PHOSPHATASE RV3661-RELATED"/>
    <property type="match status" value="1"/>
</dbReference>
<keyword evidence="4" id="KW-0472">Membrane</keyword>
<evidence type="ECO:0000313" key="6">
    <source>
        <dbReference type="Proteomes" id="UP001165343"/>
    </source>
</evidence>
<name>A0ABT0RHH8_9SPHN</name>
<dbReference type="InterPro" id="IPR036412">
    <property type="entry name" value="HAD-like_sf"/>
</dbReference>
<dbReference type="Proteomes" id="UP001165343">
    <property type="component" value="Unassembled WGS sequence"/>
</dbReference>